<feature type="compositionally biased region" description="Polar residues" evidence="1">
    <location>
        <begin position="115"/>
        <end position="127"/>
    </location>
</feature>
<gene>
    <name evidence="2" type="ORF">SEMRO_143_G066790.1</name>
</gene>
<feature type="compositionally biased region" description="Gly residues" evidence="1">
    <location>
        <begin position="134"/>
        <end position="144"/>
    </location>
</feature>
<dbReference type="OrthoDB" id="49594at2759"/>
<feature type="region of interest" description="Disordered" evidence="1">
    <location>
        <begin position="437"/>
        <end position="496"/>
    </location>
</feature>
<dbReference type="Proteomes" id="UP001153069">
    <property type="component" value="Unassembled WGS sequence"/>
</dbReference>
<keyword evidence="3" id="KW-1185">Reference proteome</keyword>
<evidence type="ECO:0000256" key="1">
    <source>
        <dbReference type="SAM" id="MobiDB-lite"/>
    </source>
</evidence>
<dbReference type="EMBL" id="CAICTM010000142">
    <property type="protein sequence ID" value="CAB9502705.1"/>
    <property type="molecule type" value="Genomic_DNA"/>
</dbReference>
<proteinExistence type="predicted"/>
<reference evidence="2" key="1">
    <citation type="submission" date="2020-06" db="EMBL/GenBank/DDBJ databases">
        <authorList>
            <consortium name="Plant Systems Biology data submission"/>
        </authorList>
    </citation>
    <scope>NUCLEOTIDE SEQUENCE</scope>
    <source>
        <strain evidence="2">D6</strain>
    </source>
</reference>
<protein>
    <submittedName>
        <fullName evidence="2">Uncharacterized protein</fullName>
    </submittedName>
</protein>
<feature type="region of interest" description="Disordered" evidence="1">
    <location>
        <begin position="515"/>
        <end position="538"/>
    </location>
</feature>
<feature type="compositionally biased region" description="Gly residues" evidence="1">
    <location>
        <begin position="160"/>
        <end position="176"/>
    </location>
</feature>
<feature type="compositionally biased region" description="Polar residues" evidence="1">
    <location>
        <begin position="372"/>
        <end position="383"/>
    </location>
</feature>
<feature type="compositionally biased region" description="Low complexity" evidence="1">
    <location>
        <begin position="1"/>
        <end position="14"/>
    </location>
</feature>
<sequence>MDGYGNYDPNYYPNDGEDPLPADAPTGGGGNDPNDDFDPFELLQSPLFDNNKGGHSRAASTVDVEDDGGEGNDYGYSSQQKQQQQQQQGMPPAAAVTPGSSASSASSPPFSGVPQNNYGAQASSLGSGMNPGYQFGGGGGGMGQGQQQQAPMGNLSNQGGMDGSGRRSAGGGGGGMSPNMSAMNGGMAAMNMNGMNPMGAGGNANFAGMQGNNMPQQMQGMNNMNAAALRQMSQMQGMNMQQAMQQQNMMQGNPMQQQAAANGMMGNPMQAAAMMNAMQPRMGGAGQFNNPNMQGQMAMQNMGMNGMQVGRNGSLNTALQSMNPGQQGGGGPAAFHQSMSAIQGPSFQGGGGGVGVNMDRAGSLPTSPNPTPSVAQLSASVQMRNSSSRSGGRVRGPTPKVDANGKIIANTPSDPGINEAMEKLCESMRRSAMSRNLVKQLSGRSVQRQGSSRTLSRSNSSGTGMRKHLASHGRSMSGNLGGMGGDGSGRDTPTRTVPIRRLSGAKHRLIGRAAPGNRGAFRQNSMGSQGSVGGNGARTFLQLDDQSLGAL</sequence>
<feature type="compositionally biased region" description="Polar residues" evidence="1">
    <location>
        <begin position="337"/>
        <end position="346"/>
    </location>
</feature>
<dbReference type="AlphaFoldDB" id="A0A9N8H7Z4"/>
<evidence type="ECO:0000313" key="3">
    <source>
        <dbReference type="Proteomes" id="UP001153069"/>
    </source>
</evidence>
<name>A0A9N8H7Z4_9STRA</name>
<comment type="caution">
    <text evidence="2">The sequence shown here is derived from an EMBL/GenBank/DDBJ whole genome shotgun (WGS) entry which is preliminary data.</text>
</comment>
<feature type="region of interest" description="Disordered" evidence="1">
    <location>
        <begin position="316"/>
        <end position="415"/>
    </location>
</feature>
<feature type="compositionally biased region" description="Low complexity" evidence="1">
    <location>
        <begin position="442"/>
        <end position="464"/>
    </location>
</feature>
<organism evidence="2 3">
    <name type="scientific">Seminavis robusta</name>
    <dbReference type="NCBI Taxonomy" id="568900"/>
    <lineage>
        <taxon>Eukaryota</taxon>
        <taxon>Sar</taxon>
        <taxon>Stramenopiles</taxon>
        <taxon>Ochrophyta</taxon>
        <taxon>Bacillariophyta</taxon>
        <taxon>Bacillariophyceae</taxon>
        <taxon>Bacillariophycidae</taxon>
        <taxon>Naviculales</taxon>
        <taxon>Naviculaceae</taxon>
        <taxon>Seminavis</taxon>
    </lineage>
</organism>
<feature type="compositionally biased region" description="Low complexity" evidence="1">
    <location>
        <begin position="73"/>
        <end position="114"/>
    </location>
</feature>
<accession>A0A9N8H7Z4</accession>
<evidence type="ECO:0000313" key="2">
    <source>
        <dbReference type="EMBL" id="CAB9502705.1"/>
    </source>
</evidence>
<feature type="region of interest" description="Disordered" evidence="1">
    <location>
        <begin position="1"/>
        <end position="178"/>
    </location>
</feature>